<name>A0A2I0A2X2_9ASPA</name>
<dbReference type="Proteomes" id="UP000236161">
    <property type="component" value="Unassembled WGS sequence"/>
</dbReference>
<accession>A0A2I0A2X2</accession>
<feature type="signal peptide" evidence="1">
    <location>
        <begin position="1"/>
        <end position="19"/>
    </location>
</feature>
<sequence length="133" mass="14900">MAWCSHLLLLFFIIATIDAAVASAPNWVEVVGRNKAMNKYGRIAVDQHNQQSSGQANTNGILIFCKTISAWEQNFTSYQSYSLGVAVRLQQAEKLITYLVAVNVYHNNEVEKVVLQLFEVADLNIPKNLQCEP</sequence>
<gene>
    <name evidence="2" type="ORF">AXF42_Ash004429</name>
</gene>
<feature type="chain" id="PRO_5014126415" description="Cysteine proteinase inhibitor" evidence="1">
    <location>
        <begin position="20"/>
        <end position="133"/>
    </location>
</feature>
<protein>
    <recommendedName>
        <fullName evidence="4">Cysteine proteinase inhibitor</fullName>
    </recommendedName>
</protein>
<organism evidence="2 3">
    <name type="scientific">Apostasia shenzhenica</name>
    <dbReference type="NCBI Taxonomy" id="1088818"/>
    <lineage>
        <taxon>Eukaryota</taxon>
        <taxon>Viridiplantae</taxon>
        <taxon>Streptophyta</taxon>
        <taxon>Embryophyta</taxon>
        <taxon>Tracheophyta</taxon>
        <taxon>Spermatophyta</taxon>
        <taxon>Magnoliopsida</taxon>
        <taxon>Liliopsida</taxon>
        <taxon>Asparagales</taxon>
        <taxon>Orchidaceae</taxon>
        <taxon>Apostasioideae</taxon>
        <taxon>Apostasia</taxon>
    </lineage>
</organism>
<keyword evidence="3" id="KW-1185">Reference proteome</keyword>
<dbReference type="EMBL" id="KZ452037">
    <property type="protein sequence ID" value="PKA49887.1"/>
    <property type="molecule type" value="Genomic_DNA"/>
</dbReference>
<keyword evidence="1" id="KW-0732">Signal</keyword>
<proteinExistence type="predicted"/>
<evidence type="ECO:0000256" key="1">
    <source>
        <dbReference type="SAM" id="SignalP"/>
    </source>
</evidence>
<evidence type="ECO:0000313" key="2">
    <source>
        <dbReference type="EMBL" id="PKA49887.1"/>
    </source>
</evidence>
<reference evidence="2 3" key="1">
    <citation type="journal article" date="2017" name="Nature">
        <title>The Apostasia genome and the evolution of orchids.</title>
        <authorList>
            <person name="Zhang G.Q."/>
            <person name="Liu K.W."/>
            <person name="Li Z."/>
            <person name="Lohaus R."/>
            <person name="Hsiao Y.Y."/>
            <person name="Niu S.C."/>
            <person name="Wang J.Y."/>
            <person name="Lin Y.C."/>
            <person name="Xu Q."/>
            <person name="Chen L.J."/>
            <person name="Yoshida K."/>
            <person name="Fujiwara S."/>
            <person name="Wang Z.W."/>
            <person name="Zhang Y.Q."/>
            <person name="Mitsuda N."/>
            <person name="Wang M."/>
            <person name="Liu G.H."/>
            <person name="Pecoraro L."/>
            <person name="Huang H.X."/>
            <person name="Xiao X.J."/>
            <person name="Lin M."/>
            <person name="Wu X.Y."/>
            <person name="Wu W.L."/>
            <person name="Chen Y.Y."/>
            <person name="Chang S.B."/>
            <person name="Sakamoto S."/>
            <person name="Ohme-Takagi M."/>
            <person name="Yagi M."/>
            <person name="Zeng S.J."/>
            <person name="Shen C.Y."/>
            <person name="Yeh C.M."/>
            <person name="Luo Y.B."/>
            <person name="Tsai W.C."/>
            <person name="Van de Peer Y."/>
            <person name="Liu Z.J."/>
        </authorList>
    </citation>
    <scope>NUCLEOTIDE SEQUENCE [LARGE SCALE GENOMIC DNA]</scope>
    <source>
        <strain evidence="3">cv. Shenzhen</strain>
        <tissue evidence="2">Stem</tissue>
    </source>
</reference>
<evidence type="ECO:0000313" key="3">
    <source>
        <dbReference type="Proteomes" id="UP000236161"/>
    </source>
</evidence>
<dbReference type="AlphaFoldDB" id="A0A2I0A2X2"/>
<evidence type="ECO:0008006" key="4">
    <source>
        <dbReference type="Google" id="ProtNLM"/>
    </source>
</evidence>